<comment type="caution">
    <text evidence="2">The sequence shown here is derived from an EMBL/GenBank/DDBJ whole genome shotgun (WGS) entry which is preliminary data.</text>
</comment>
<name>A0A4V2Q3X2_9RHOB</name>
<dbReference type="Proteomes" id="UP000295673">
    <property type="component" value="Unassembled WGS sequence"/>
</dbReference>
<dbReference type="Pfam" id="PF12146">
    <property type="entry name" value="Hydrolase_4"/>
    <property type="match status" value="1"/>
</dbReference>
<dbReference type="AlphaFoldDB" id="A0A4V2Q3X2"/>
<dbReference type="RefSeq" id="WP_132858914.1">
    <property type="nucleotide sequence ID" value="NZ_SMGR01000001.1"/>
</dbReference>
<dbReference type="GO" id="GO:0006355">
    <property type="term" value="P:regulation of DNA-templated transcription"/>
    <property type="evidence" value="ECO:0007669"/>
    <property type="project" value="InterPro"/>
</dbReference>
<dbReference type="Gene3D" id="1.10.10.10">
    <property type="entry name" value="Winged helix-like DNA-binding domain superfamily/Winged helix DNA-binding domain"/>
    <property type="match status" value="1"/>
</dbReference>
<dbReference type="GO" id="GO:0003677">
    <property type="term" value="F:DNA binding"/>
    <property type="evidence" value="ECO:0007669"/>
    <property type="project" value="InterPro"/>
</dbReference>
<dbReference type="InterPro" id="IPR022742">
    <property type="entry name" value="Hydrolase_4"/>
</dbReference>
<dbReference type="InterPro" id="IPR050471">
    <property type="entry name" value="AB_hydrolase"/>
</dbReference>
<dbReference type="SUPFAM" id="SSF53474">
    <property type="entry name" value="alpha/beta-Hydrolases"/>
    <property type="match status" value="1"/>
</dbReference>
<dbReference type="EMBL" id="SMGR01000001">
    <property type="protein sequence ID" value="TCL08820.1"/>
    <property type="molecule type" value="Genomic_DNA"/>
</dbReference>
<dbReference type="InterPro" id="IPR036388">
    <property type="entry name" value="WH-like_DNA-bd_sf"/>
</dbReference>
<gene>
    <name evidence="2" type="ORF">BXY66_0860</name>
</gene>
<evidence type="ECO:0000313" key="3">
    <source>
        <dbReference type="Proteomes" id="UP000295673"/>
    </source>
</evidence>
<organism evidence="2 3">
    <name type="scientific">Shimia isoporae</name>
    <dbReference type="NCBI Taxonomy" id="647720"/>
    <lineage>
        <taxon>Bacteria</taxon>
        <taxon>Pseudomonadati</taxon>
        <taxon>Pseudomonadota</taxon>
        <taxon>Alphaproteobacteria</taxon>
        <taxon>Rhodobacterales</taxon>
        <taxon>Roseobacteraceae</taxon>
    </lineage>
</organism>
<dbReference type="InterPro" id="IPR000792">
    <property type="entry name" value="Tscrpt_reg_LuxR_C"/>
</dbReference>
<dbReference type="InterPro" id="IPR029058">
    <property type="entry name" value="AB_hydrolase_fold"/>
</dbReference>
<sequence length="537" mass="58993">MKAFPELVGSLYEAAADPAKFDRLLRLAEAGFEKAEDQVSFSALRTAWEAHIARAEDILTKFPMDPTDTETNPAFDLERNGRVARPNKLAQRLMGLKEGDLLCQSYDVESSVLKALAAYSDGGAEFAPALRLPREDNGKLVHFVVRAIPSNGTLRLTGVEAAWHQQASRTMQFLYGLTPSETEVLGFLCEGHSPAETAEKRQRSIETIRQQIRAMIDKTHAQGLSGLIQLGQATTLGCTLSQSKRFQNQESEVFLSDGRRLVFIEQGPRNGRPVVFLHGCLGGNRLPKSAENCLFENNLRWIAPARPWHGRSEGHTSFADRPTAYSNDLFELFDHLDLSDVSLVGYDVGAAFALLSASNLASRLAQVVCVGPTPPTRGLRDFADAPMAQRILAMAAKTSEPLLRYLAVIGDRKIRAEGPQCFAATVFADSTADLVACQDEEILEVMWQGHHFHVLSGNEGFINDCRLIASDWSKQMQQHLIPVSVVHGGRDKIASIQRVRKFACELKAPLSIVENAGHSLAFSHTKNVLDHIAGGLD</sequence>
<dbReference type="PANTHER" id="PTHR43433:SF5">
    <property type="entry name" value="AB HYDROLASE-1 DOMAIN-CONTAINING PROTEIN"/>
    <property type="match status" value="1"/>
</dbReference>
<dbReference type="InterPro" id="IPR016032">
    <property type="entry name" value="Sig_transdc_resp-reg_C-effctor"/>
</dbReference>
<dbReference type="SUPFAM" id="SSF46894">
    <property type="entry name" value="C-terminal effector domain of the bipartite response regulators"/>
    <property type="match status" value="1"/>
</dbReference>
<dbReference type="OrthoDB" id="8107794at2"/>
<dbReference type="SMART" id="SM00421">
    <property type="entry name" value="HTH_LUXR"/>
    <property type="match status" value="1"/>
</dbReference>
<protein>
    <submittedName>
        <fullName evidence="2">Pimeloyl-ACP methyl ester carboxylesterase</fullName>
    </submittedName>
</protein>
<evidence type="ECO:0000313" key="2">
    <source>
        <dbReference type="EMBL" id="TCL08820.1"/>
    </source>
</evidence>
<dbReference type="PANTHER" id="PTHR43433">
    <property type="entry name" value="HYDROLASE, ALPHA/BETA FOLD FAMILY PROTEIN"/>
    <property type="match status" value="1"/>
</dbReference>
<dbReference type="Gene3D" id="3.40.50.1820">
    <property type="entry name" value="alpha/beta hydrolase"/>
    <property type="match status" value="1"/>
</dbReference>
<proteinExistence type="predicted"/>
<reference evidence="2 3" key="1">
    <citation type="submission" date="2019-03" db="EMBL/GenBank/DDBJ databases">
        <title>Genomic Encyclopedia of Archaeal and Bacterial Type Strains, Phase II (KMG-II): from individual species to whole genera.</title>
        <authorList>
            <person name="Goeker M."/>
        </authorList>
    </citation>
    <scope>NUCLEOTIDE SEQUENCE [LARGE SCALE GENOMIC DNA]</scope>
    <source>
        <strain evidence="2 3">DSM 26433</strain>
    </source>
</reference>
<feature type="domain" description="HTH luxR-type" evidence="1">
    <location>
        <begin position="174"/>
        <end position="231"/>
    </location>
</feature>
<keyword evidence="3" id="KW-1185">Reference proteome</keyword>
<accession>A0A4V2Q3X2</accession>
<evidence type="ECO:0000259" key="1">
    <source>
        <dbReference type="SMART" id="SM00421"/>
    </source>
</evidence>